<dbReference type="EMBL" id="JASBWR010000129">
    <property type="protein sequence ID" value="KAJ9092961.1"/>
    <property type="molecule type" value="Genomic_DNA"/>
</dbReference>
<organism evidence="1 2">
    <name type="scientific">Naganishia cerealis</name>
    <dbReference type="NCBI Taxonomy" id="610337"/>
    <lineage>
        <taxon>Eukaryota</taxon>
        <taxon>Fungi</taxon>
        <taxon>Dikarya</taxon>
        <taxon>Basidiomycota</taxon>
        <taxon>Agaricomycotina</taxon>
        <taxon>Tremellomycetes</taxon>
        <taxon>Filobasidiales</taxon>
        <taxon>Filobasidiaceae</taxon>
        <taxon>Naganishia</taxon>
    </lineage>
</organism>
<comment type="caution">
    <text evidence="1">The sequence shown here is derived from an EMBL/GenBank/DDBJ whole genome shotgun (WGS) entry which is preliminary data.</text>
</comment>
<protein>
    <submittedName>
        <fullName evidence="1">Uncharacterized protein</fullName>
    </submittedName>
</protein>
<name>A0ACC2V1R8_9TREE</name>
<gene>
    <name evidence="1" type="ORF">QFC19_008559</name>
</gene>
<keyword evidence="2" id="KW-1185">Reference proteome</keyword>
<evidence type="ECO:0000313" key="1">
    <source>
        <dbReference type="EMBL" id="KAJ9092961.1"/>
    </source>
</evidence>
<sequence length="273" mass="31091">MSRYLFVGNPSSSVDFDRALLEALSQPKTTLDLLYHSCFPKIILKAELCNMASLAHFDEYGMPSTERWNVHLSMRNARYEDSDIMRTLFEGVYYHSKSPRQSLPKCLSRCWDPPSITFVQPKVDTDDSPAGEAEDAADDGTYDDLGNEDNDDVDDDDEDDDDEDGDSDHISDIEYSDLCIPDHLFTIKSFVNLSLYFMVKEDEEDNACCRIMPVVWLSSSAFKIMHAPLQQVDANDSVLRILGEGMPSIIRLWVDTVCPKPRLELWEKTKTSF</sequence>
<reference evidence="1" key="1">
    <citation type="submission" date="2023-04" db="EMBL/GenBank/DDBJ databases">
        <title>Draft Genome sequencing of Naganishia species isolated from polar environments using Oxford Nanopore Technology.</title>
        <authorList>
            <person name="Leo P."/>
            <person name="Venkateswaran K."/>
        </authorList>
    </citation>
    <scope>NUCLEOTIDE SEQUENCE</scope>
    <source>
        <strain evidence="1">MNA-CCFEE 5261</strain>
    </source>
</reference>
<accession>A0ACC2V1R8</accession>
<proteinExistence type="predicted"/>
<evidence type="ECO:0000313" key="2">
    <source>
        <dbReference type="Proteomes" id="UP001241377"/>
    </source>
</evidence>
<dbReference type="Proteomes" id="UP001241377">
    <property type="component" value="Unassembled WGS sequence"/>
</dbReference>